<dbReference type="EMBL" id="JFHE01000010">
    <property type="protein sequence ID" value="KDR34965.1"/>
    <property type="molecule type" value="Genomic_DNA"/>
</dbReference>
<organism evidence="3 4">
    <name type="scientific">Caballeronia grimmiae</name>
    <dbReference type="NCBI Taxonomy" id="1071679"/>
    <lineage>
        <taxon>Bacteria</taxon>
        <taxon>Pseudomonadati</taxon>
        <taxon>Pseudomonadota</taxon>
        <taxon>Betaproteobacteria</taxon>
        <taxon>Burkholderiales</taxon>
        <taxon>Burkholderiaceae</taxon>
        <taxon>Caballeronia</taxon>
    </lineage>
</organism>
<dbReference type="InterPro" id="IPR018968">
    <property type="entry name" value="Phasin"/>
</dbReference>
<proteinExistence type="predicted"/>
<reference evidence="3 4" key="2">
    <citation type="submission" date="2014-03" db="EMBL/GenBank/DDBJ databases">
        <title>Draft Genome Sequences of Four Burkholderia Strains.</title>
        <authorList>
            <person name="Liu X.Y."/>
            <person name="Li C.X."/>
            <person name="Xu J.H."/>
        </authorList>
    </citation>
    <scope>NUCLEOTIDE SEQUENCE [LARGE SCALE GENOMIC DNA]</scope>
    <source>
        <strain evidence="3 4">R27</strain>
    </source>
</reference>
<dbReference type="Pfam" id="PF09361">
    <property type="entry name" value="Phasin_2"/>
    <property type="match status" value="1"/>
</dbReference>
<dbReference type="Proteomes" id="UP000027439">
    <property type="component" value="Unassembled WGS sequence"/>
</dbReference>
<protein>
    <submittedName>
        <fullName evidence="3">Chemotaxis protein</fullName>
    </submittedName>
</protein>
<reference evidence="2" key="1">
    <citation type="journal article" date="2014" name="Int. J. Syst. Evol. Microbiol.">
        <title>Complete genome of a new Firmicutes species belonging to the dominant human colonic microbiota ('Ruminococcus bicirculans') reveals two chromosomes and a selective capacity to utilize plant glucans.</title>
        <authorList>
            <consortium name="NISC Comparative Sequencing Program"/>
            <person name="Wegmann U."/>
            <person name="Louis P."/>
            <person name="Goesmann A."/>
            <person name="Henrissat B."/>
            <person name="Duncan S.H."/>
            <person name="Flint H.J."/>
        </authorList>
    </citation>
    <scope>NUCLEOTIDE SEQUENCE</scope>
    <source>
        <strain evidence="2">CGMCC 1.11013</strain>
    </source>
</reference>
<reference evidence="5" key="3">
    <citation type="journal article" date="2019" name="Int. J. Syst. Evol. Microbiol.">
        <title>The Global Catalogue of Microorganisms (GCM) 10K type strain sequencing project: providing services to taxonomists for standard genome sequencing and annotation.</title>
        <authorList>
            <consortium name="The Broad Institute Genomics Platform"/>
            <consortium name="The Broad Institute Genome Sequencing Center for Infectious Disease"/>
            <person name="Wu L."/>
            <person name="Ma J."/>
        </authorList>
    </citation>
    <scope>NUCLEOTIDE SEQUENCE [LARGE SCALE GENOMIC DNA]</scope>
    <source>
        <strain evidence="5">CGMCC 1.11013</strain>
    </source>
</reference>
<reference evidence="2" key="4">
    <citation type="submission" date="2024-05" db="EMBL/GenBank/DDBJ databases">
        <authorList>
            <person name="Sun Q."/>
            <person name="Zhou Y."/>
        </authorList>
    </citation>
    <scope>NUCLEOTIDE SEQUENCE</scope>
    <source>
        <strain evidence="2">CGMCC 1.11013</strain>
    </source>
</reference>
<dbReference type="eggNOG" id="COG5490">
    <property type="taxonomic scope" value="Bacteria"/>
</dbReference>
<dbReference type="OrthoDB" id="8964077at2"/>
<dbReference type="Proteomes" id="UP000597138">
    <property type="component" value="Unassembled WGS sequence"/>
</dbReference>
<dbReference type="STRING" id="1071679.BG57_03165"/>
<dbReference type="RefSeq" id="WP_035963851.1">
    <property type="nucleotide sequence ID" value="NZ_BMEG01000002.1"/>
</dbReference>
<sequence length="141" mass="15790">MNQSKFSDPFSQFAAMFQQYQLPGFDVTAIMESRRKDVEALAATNRVAFGGMEALRDKQVEILRRTLGELEDIAKQFASSSAKPPFNANEVVQRTLHNALADMQDIARTTQQTQAEAYALVTQRVEEALHELKAAIEKPQS</sequence>
<comment type="caution">
    <text evidence="3">The sequence shown here is derived from an EMBL/GenBank/DDBJ whole genome shotgun (WGS) entry which is preliminary data.</text>
</comment>
<evidence type="ECO:0000313" key="3">
    <source>
        <dbReference type="EMBL" id="KDR34965.1"/>
    </source>
</evidence>
<dbReference type="AlphaFoldDB" id="A0A069P2P9"/>
<evidence type="ECO:0000259" key="1">
    <source>
        <dbReference type="Pfam" id="PF09361"/>
    </source>
</evidence>
<evidence type="ECO:0000313" key="2">
    <source>
        <dbReference type="EMBL" id="GGD65014.1"/>
    </source>
</evidence>
<evidence type="ECO:0000313" key="4">
    <source>
        <dbReference type="Proteomes" id="UP000027439"/>
    </source>
</evidence>
<accession>A0A069P2P9</accession>
<feature type="domain" description="Phasin" evidence="1">
    <location>
        <begin position="30"/>
        <end position="125"/>
    </location>
</feature>
<evidence type="ECO:0000313" key="5">
    <source>
        <dbReference type="Proteomes" id="UP000597138"/>
    </source>
</evidence>
<name>A0A069P2P9_9BURK</name>
<gene>
    <name evidence="3" type="ORF">BG57_03165</name>
    <name evidence="2" type="ORF">GCM10010985_18960</name>
</gene>
<keyword evidence="5" id="KW-1185">Reference proteome</keyword>
<dbReference type="EMBL" id="BMEG01000002">
    <property type="protein sequence ID" value="GGD65014.1"/>
    <property type="molecule type" value="Genomic_DNA"/>
</dbReference>